<organism evidence="4 5">
    <name type="scientific">Synechococcus sp. (strain ATCC 27144 / PCC 6301 / SAUG 1402/1)</name>
    <name type="common">Anacystis nidulans</name>
    <dbReference type="NCBI Taxonomy" id="269084"/>
    <lineage>
        <taxon>Bacteria</taxon>
        <taxon>Bacillati</taxon>
        <taxon>Cyanobacteriota</taxon>
        <taxon>Cyanophyceae</taxon>
        <taxon>Synechococcales</taxon>
        <taxon>Synechococcaceae</taxon>
        <taxon>Synechococcus</taxon>
    </lineage>
</organism>
<dbReference type="eggNOG" id="COG3712">
    <property type="taxonomic scope" value="Bacteria"/>
</dbReference>
<dbReference type="Pfam" id="PF04773">
    <property type="entry name" value="FecR"/>
    <property type="match status" value="1"/>
</dbReference>
<dbReference type="EMBL" id="AP008231">
    <property type="protein sequence ID" value="BAD79056.1"/>
    <property type="molecule type" value="Genomic_DNA"/>
</dbReference>
<reference evidence="4 5" key="1">
    <citation type="journal article" date="2007" name="Photosyn. Res.">
        <title>Complete nucleotide sequence of the freshwater unicellular cyanobacterium Synechococcus elongatus PCC 6301 chromosome: gene content and organization.</title>
        <authorList>
            <person name="Sugita C."/>
            <person name="Ogata K."/>
            <person name="Shikata M."/>
            <person name="Jikuya H."/>
            <person name="Takano J."/>
            <person name="Furumichi M."/>
            <person name="Kanehisa M."/>
            <person name="Omata T."/>
            <person name="Sugiura M."/>
            <person name="Sugita M."/>
        </authorList>
    </citation>
    <scope>NUCLEOTIDE SEQUENCE [LARGE SCALE GENOMIC DNA]</scope>
    <source>
        <strain evidence="5">ATCC 27144 / PCC 6301 / SAUG 1402/1</strain>
    </source>
</reference>
<evidence type="ECO:0000313" key="5">
    <source>
        <dbReference type="Proteomes" id="UP000001175"/>
    </source>
</evidence>
<accession>A0A0H3K4L4</accession>
<dbReference type="AlphaFoldDB" id="A0A0H3K4L4"/>
<feature type="chain" id="PRO_5002613344" description="FecR protein domain-containing protein" evidence="2">
    <location>
        <begin position="32"/>
        <end position="307"/>
    </location>
</feature>
<sequence>MANMAIAWTRRLLGLALLGSGAGLVGSPAIAADQATIVEILDGNQVFINNRQVPINSRANRDQVVRTGASRTQLRFSDQAIGRLGQQSVIKIGSRCFQISRGQILISGPQNGCTKSARLSVRGTNYVVEVAEDGTTNISVLEGQVAVTTFKGQPGAGDTNPDPTLTTNPNLKEPGDPTIQVPGGNNPAGQIPAPPSNGGASSLSTDPTLTEPGDPIETFPESEGETVVLQAGQQLQLSPEGVLLTILQLTAGDFAGLLQGQLFSGYQEPLPGLSSILNQYQILFPGVGLPGIPGIPTPSVPRLPFFF</sequence>
<protein>
    <recommendedName>
        <fullName evidence="3">FecR protein domain-containing protein</fullName>
    </recommendedName>
</protein>
<dbReference type="Proteomes" id="UP000001175">
    <property type="component" value="Chromosome"/>
</dbReference>
<proteinExistence type="predicted"/>
<feature type="compositionally biased region" description="Low complexity" evidence="1">
    <location>
        <begin position="158"/>
        <end position="171"/>
    </location>
</feature>
<evidence type="ECO:0000259" key="3">
    <source>
        <dbReference type="Pfam" id="PF04773"/>
    </source>
</evidence>
<dbReference type="InterPro" id="IPR006860">
    <property type="entry name" value="FecR"/>
</dbReference>
<dbReference type="KEGG" id="syc:syc0866_c"/>
<feature type="signal peptide" evidence="2">
    <location>
        <begin position="1"/>
        <end position="31"/>
    </location>
</feature>
<feature type="compositionally biased region" description="Polar residues" evidence="1">
    <location>
        <begin position="198"/>
        <end position="208"/>
    </location>
</feature>
<feature type="domain" description="FecR protein" evidence="3">
    <location>
        <begin position="64"/>
        <end position="145"/>
    </location>
</feature>
<name>A0A0H3K4L4_SYNP6</name>
<keyword evidence="2" id="KW-0732">Signal</keyword>
<gene>
    <name evidence="4" type="ordered locus">syc0866_c</name>
</gene>
<evidence type="ECO:0000256" key="2">
    <source>
        <dbReference type="SAM" id="SignalP"/>
    </source>
</evidence>
<feature type="region of interest" description="Disordered" evidence="1">
    <location>
        <begin position="150"/>
        <end position="210"/>
    </location>
</feature>
<evidence type="ECO:0000313" key="4">
    <source>
        <dbReference type="EMBL" id="BAD79056.1"/>
    </source>
</evidence>
<evidence type="ECO:0000256" key="1">
    <source>
        <dbReference type="SAM" id="MobiDB-lite"/>
    </source>
</evidence>